<dbReference type="GO" id="GO:0004527">
    <property type="term" value="F:exonuclease activity"/>
    <property type="evidence" value="ECO:0007669"/>
    <property type="project" value="UniProtKB-KW"/>
</dbReference>
<organism evidence="11 12">
    <name type="scientific">Ulvibacter litoralis</name>
    <dbReference type="NCBI Taxonomy" id="227084"/>
    <lineage>
        <taxon>Bacteria</taxon>
        <taxon>Pseudomonadati</taxon>
        <taxon>Bacteroidota</taxon>
        <taxon>Flavobacteriia</taxon>
        <taxon>Flavobacteriales</taxon>
        <taxon>Flavobacteriaceae</taxon>
        <taxon>Ulvibacter</taxon>
    </lineage>
</organism>
<evidence type="ECO:0000256" key="1">
    <source>
        <dbReference type="ARBA" id="ARBA00001936"/>
    </source>
</evidence>
<dbReference type="Pfam" id="PF03372">
    <property type="entry name" value="Exo_endo_phos"/>
    <property type="match status" value="1"/>
</dbReference>
<comment type="cofactor">
    <cofactor evidence="2">
        <name>Mg(2+)</name>
        <dbReference type="ChEBI" id="CHEBI:18420"/>
    </cofactor>
</comment>
<keyword evidence="12" id="KW-1185">Reference proteome</keyword>
<dbReference type="PANTHER" id="PTHR15822:SF4">
    <property type="entry name" value="TYROSYL-DNA PHOSPHODIESTERASE 2"/>
    <property type="match status" value="1"/>
</dbReference>
<feature type="transmembrane region" description="Helical" evidence="9">
    <location>
        <begin position="38"/>
        <end position="61"/>
    </location>
</feature>
<dbReference type="Gene3D" id="3.60.10.10">
    <property type="entry name" value="Endonuclease/exonuclease/phosphatase"/>
    <property type="match status" value="1"/>
</dbReference>
<dbReference type="GO" id="GO:0006281">
    <property type="term" value="P:DNA repair"/>
    <property type="evidence" value="ECO:0007669"/>
    <property type="project" value="UniProtKB-KW"/>
</dbReference>
<evidence type="ECO:0000313" key="11">
    <source>
        <dbReference type="EMBL" id="SDE66577.1"/>
    </source>
</evidence>
<keyword evidence="11" id="KW-0269">Exonuclease</keyword>
<keyword evidence="8" id="KW-0234">DNA repair</keyword>
<accession>A0A1G7ESG1</accession>
<evidence type="ECO:0000256" key="5">
    <source>
        <dbReference type="ARBA" id="ARBA00022763"/>
    </source>
</evidence>
<dbReference type="PANTHER" id="PTHR15822">
    <property type="entry name" value="TRAF AND TNF RECEPTOR-ASSOCIATED PROTEIN"/>
    <property type="match status" value="1"/>
</dbReference>
<dbReference type="STRING" id="227084.SAMN05421855_102123"/>
<evidence type="ECO:0000256" key="2">
    <source>
        <dbReference type="ARBA" id="ARBA00001946"/>
    </source>
</evidence>
<gene>
    <name evidence="11" type="ORF">SAMN05421855_102123</name>
</gene>
<evidence type="ECO:0000256" key="9">
    <source>
        <dbReference type="SAM" id="Phobius"/>
    </source>
</evidence>
<keyword evidence="9" id="KW-0472">Membrane</keyword>
<feature type="transmembrane region" description="Helical" evidence="9">
    <location>
        <begin position="12"/>
        <end position="32"/>
    </location>
</feature>
<dbReference type="InterPro" id="IPR051547">
    <property type="entry name" value="TDP2-like"/>
</dbReference>
<dbReference type="GO" id="GO:0046872">
    <property type="term" value="F:metal ion binding"/>
    <property type="evidence" value="ECO:0007669"/>
    <property type="project" value="UniProtKB-KW"/>
</dbReference>
<comment type="cofactor">
    <cofactor evidence="1">
        <name>Mn(2+)</name>
        <dbReference type="ChEBI" id="CHEBI:29035"/>
    </cofactor>
</comment>
<keyword evidence="9" id="KW-0812">Transmembrane</keyword>
<evidence type="ECO:0000256" key="7">
    <source>
        <dbReference type="ARBA" id="ARBA00022842"/>
    </source>
</evidence>
<dbReference type="AlphaFoldDB" id="A0A1G7ESG1"/>
<dbReference type="RefSeq" id="WP_229792613.1">
    <property type="nucleotide sequence ID" value="NZ_BMWO01000002.1"/>
</dbReference>
<protein>
    <submittedName>
        <fullName evidence="11">Metal-dependent hydrolase, endonuclease/exonuclease/phosphatase family</fullName>
    </submittedName>
</protein>
<dbReference type="InterPro" id="IPR036691">
    <property type="entry name" value="Endo/exonu/phosph_ase_sf"/>
</dbReference>
<name>A0A1G7ESG1_9FLAO</name>
<dbReference type="CDD" id="cd09084">
    <property type="entry name" value="EEP-2"/>
    <property type="match status" value="1"/>
</dbReference>
<dbReference type="GO" id="GO:0004519">
    <property type="term" value="F:endonuclease activity"/>
    <property type="evidence" value="ECO:0007669"/>
    <property type="project" value="UniProtKB-KW"/>
</dbReference>
<keyword evidence="5" id="KW-0227">DNA damage</keyword>
<evidence type="ECO:0000256" key="3">
    <source>
        <dbReference type="ARBA" id="ARBA00022722"/>
    </source>
</evidence>
<feature type="domain" description="Endonuclease/exonuclease/phosphatase" evidence="10">
    <location>
        <begin position="104"/>
        <end position="339"/>
    </location>
</feature>
<sequence length="357" mass="41195">MKKIGLFGNTIYLLNSIAAFLLVLFFVLPYIPPKSFPTLSLLTLTISPLLVVNALFAVYWLLRRKRKALLSIIVLVLSFFMFHSFFEFSSESHPNNSEKTLNVLSYNVRLFNNYQKFPTKNVPNIISELIEDEKPDVLFIQEFYRDSTIHFSGYPYQYIHFRKNKNKKGELKENALGHAILSKYPLVNTGAFDFKNTYNNTIYADVVKGTDTIRLYNLHLRSMGVLPSVAYLQEGDKAKLRKRMATSFMEQQDQVEKILAHKAKTKHPVLLCGDFNNTAFSYIYNQISEDMKDAFVEKGTGIGTTYLFDFYPMRIDFIFTSENFEVLKYKSIKETFSDHFPVSATVGWNSSSEASEE</sequence>
<keyword evidence="4" id="KW-0479">Metal-binding</keyword>
<evidence type="ECO:0000259" key="10">
    <source>
        <dbReference type="Pfam" id="PF03372"/>
    </source>
</evidence>
<dbReference type="InterPro" id="IPR005135">
    <property type="entry name" value="Endo/exonuclease/phosphatase"/>
</dbReference>
<evidence type="ECO:0000313" key="12">
    <source>
        <dbReference type="Proteomes" id="UP000199321"/>
    </source>
</evidence>
<keyword evidence="3" id="KW-0540">Nuclease</keyword>
<keyword evidence="6 11" id="KW-0378">Hydrolase</keyword>
<reference evidence="11 12" key="1">
    <citation type="submission" date="2016-10" db="EMBL/GenBank/DDBJ databases">
        <authorList>
            <person name="de Groot N.N."/>
        </authorList>
    </citation>
    <scope>NUCLEOTIDE SEQUENCE [LARGE SCALE GENOMIC DNA]</scope>
    <source>
        <strain evidence="11 12">DSM 16195</strain>
    </source>
</reference>
<proteinExistence type="predicted"/>
<evidence type="ECO:0000256" key="8">
    <source>
        <dbReference type="ARBA" id="ARBA00023204"/>
    </source>
</evidence>
<evidence type="ECO:0000256" key="4">
    <source>
        <dbReference type="ARBA" id="ARBA00022723"/>
    </source>
</evidence>
<dbReference type="EMBL" id="FNBA01000002">
    <property type="protein sequence ID" value="SDE66577.1"/>
    <property type="molecule type" value="Genomic_DNA"/>
</dbReference>
<dbReference type="Proteomes" id="UP000199321">
    <property type="component" value="Unassembled WGS sequence"/>
</dbReference>
<feature type="transmembrane region" description="Helical" evidence="9">
    <location>
        <begin position="68"/>
        <end position="86"/>
    </location>
</feature>
<dbReference type="SUPFAM" id="SSF56219">
    <property type="entry name" value="DNase I-like"/>
    <property type="match status" value="1"/>
</dbReference>
<keyword evidence="11" id="KW-0255">Endonuclease</keyword>
<evidence type="ECO:0000256" key="6">
    <source>
        <dbReference type="ARBA" id="ARBA00022801"/>
    </source>
</evidence>
<keyword evidence="7" id="KW-0460">Magnesium</keyword>
<keyword evidence="9" id="KW-1133">Transmembrane helix</keyword>